<dbReference type="STRING" id="2342.SOPEG_1738"/>
<sequence>MKIENAYHIAPPTNGLTAAPAEASVDAAAAFSQLLYGVAPVGALSPHDMLVRQAAIFGVTSSIDLGAKIAGSMAQSINKLVNMA</sequence>
<protein>
    <submittedName>
        <fullName evidence="1">Putative type III secretion apparatus</fullName>
    </submittedName>
</protein>
<dbReference type="KEGG" id="pes:SOPEG_1738"/>
<name>W0HMS1_9GAMM</name>
<dbReference type="InterPro" id="IPR012670">
    <property type="entry name" value="T3SS_YscI/HrpB"/>
</dbReference>
<organism evidence="1 2">
    <name type="scientific">Candidatus Sodalis pierantonii str. SOPE</name>
    <dbReference type="NCBI Taxonomy" id="2342"/>
    <lineage>
        <taxon>Bacteria</taxon>
        <taxon>Pseudomonadati</taxon>
        <taxon>Pseudomonadota</taxon>
        <taxon>Gammaproteobacteria</taxon>
        <taxon>Enterobacterales</taxon>
        <taxon>Bruguierivoracaceae</taxon>
        <taxon>Sodalis</taxon>
    </lineage>
</organism>
<accession>W0HMS1</accession>
<gene>
    <name evidence="1" type="primary">ssaI</name>
    <name evidence="1" type="ORF">SOPEG_1738</name>
</gene>
<evidence type="ECO:0000313" key="1">
    <source>
        <dbReference type="EMBL" id="AHF73807.1"/>
    </source>
</evidence>
<dbReference type="HOGENOM" id="CLU_187794_0_0_6"/>
<dbReference type="Proteomes" id="UP000019025">
    <property type="component" value="Chromosome"/>
</dbReference>
<dbReference type="RefSeq" id="WP_025245130.1">
    <property type="nucleotide sequence ID" value="NZ_CP006568.1"/>
</dbReference>
<dbReference type="EMBL" id="CP006568">
    <property type="protein sequence ID" value="AHF73807.1"/>
    <property type="molecule type" value="Genomic_DNA"/>
</dbReference>
<proteinExistence type="predicted"/>
<keyword evidence="2" id="KW-1185">Reference proteome</keyword>
<dbReference type="AlphaFoldDB" id="W0HMS1"/>
<dbReference type="PATRIC" id="fig|2342.5.peg.1853"/>
<dbReference type="NCBIfam" id="TIGR02497">
    <property type="entry name" value="yscI_hrpB_dom"/>
    <property type="match status" value="1"/>
</dbReference>
<evidence type="ECO:0000313" key="2">
    <source>
        <dbReference type="Proteomes" id="UP000019025"/>
    </source>
</evidence>
<dbReference type="GO" id="GO:0030254">
    <property type="term" value="P:protein secretion by the type III secretion system"/>
    <property type="evidence" value="ECO:0007669"/>
    <property type="project" value="InterPro"/>
</dbReference>
<reference evidence="1 2" key="1">
    <citation type="journal article" date="2014" name="Genome Biol. Evol.">
        <title>Genome degeneration and adaptation in a nascent stage of symbiosis.</title>
        <authorList>
            <person name="Oakeson K.F."/>
            <person name="Gil R."/>
            <person name="Clayton A.L."/>
            <person name="Dunn D.M."/>
            <person name="von Niederhausern A.C."/>
            <person name="Hamil C."/>
            <person name="Aoyagi A."/>
            <person name="Duval B."/>
            <person name="Baca A."/>
            <person name="Silva F.J."/>
            <person name="Vallier A."/>
            <person name="Jackson D.G."/>
            <person name="Latorre A."/>
            <person name="Weiss R.B."/>
            <person name="Heddi A."/>
            <person name="Moya A."/>
            <person name="Dale C."/>
        </authorList>
    </citation>
    <scope>NUCLEOTIDE SEQUENCE [LARGE SCALE GENOMIC DNA]</scope>
    <source>
        <strain evidence="2">none</strain>
    </source>
</reference>